<dbReference type="AlphaFoldDB" id="A0A951PNN7"/>
<gene>
    <name evidence="2" type="ORF">KME25_18385</name>
</gene>
<protein>
    <submittedName>
        <fullName evidence="2">PEP-CTERM sorting domain-containing protein</fullName>
    </submittedName>
</protein>
<dbReference type="NCBIfam" id="TIGR02595">
    <property type="entry name" value="PEP_CTERM"/>
    <property type="match status" value="1"/>
</dbReference>
<dbReference type="Proteomes" id="UP000753908">
    <property type="component" value="Unassembled WGS sequence"/>
</dbReference>
<reference evidence="2" key="1">
    <citation type="submission" date="2021-05" db="EMBL/GenBank/DDBJ databases">
        <authorList>
            <person name="Pietrasiak N."/>
            <person name="Ward R."/>
            <person name="Stajich J.E."/>
            <person name="Kurbessoian T."/>
        </authorList>
    </citation>
    <scope>NUCLEOTIDE SEQUENCE</scope>
    <source>
        <strain evidence="2">CPER-KK1</strain>
    </source>
</reference>
<feature type="signal peptide" evidence="1">
    <location>
        <begin position="1"/>
        <end position="33"/>
    </location>
</feature>
<proteinExistence type="predicted"/>
<dbReference type="InterPro" id="IPR013424">
    <property type="entry name" value="Ice-binding_C"/>
</dbReference>
<name>A0A951PNN7_9CYAN</name>
<reference evidence="2" key="2">
    <citation type="journal article" date="2022" name="Microbiol. Resour. Announc.">
        <title>Metagenome Sequencing to Explore Phylogenomics of Terrestrial Cyanobacteria.</title>
        <authorList>
            <person name="Ward R.D."/>
            <person name="Stajich J.E."/>
            <person name="Johansen J.R."/>
            <person name="Huntemann M."/>
            <person name="Clum A."/>
            <person name="Foster B."/>
            <person name="Foster B."/>
            <person name="Roux S."/>
            <person name="Palaniappan K."/>
            <person name="Varghese N."/>
            <person name="Mukherjee S."/>
            <person name="Reddy T.B.K."/>
            <person name="Daum C."/>
            <person name="Copeland A."/>
            <person name="Chen I.A."/>
            <person name="Ivanova N.N."/>
            <person name="Kyrpides N.C."/>
            <person name="Shapiro N."/>
            <person name="Eloe-Fadrosh E.A."/>
            <person name="Pietrasiak N."/>
        </authorList>
    </citation>
    <scope>NUCLEOTIDE SEQUENCE</scope>
    <source>
        <strain evidence="2">CPER-KK1</strain>
    </source>
</reference>
<dbReference type="EMBL" id="JAHHIF010000024">
    <property type="protein sequence ID" value="MBW4546392.1"/>
    <property type="molecule type" value="Genomic_DNA"/>
</dbReference>
<evidence type="ECO:0000313" key="3">
    <source>
        <dbReference type="Proteomes" id="UP000753908"/>
    </source>
</evidence>
<organism evidence="2 3">
    <name type="scientific">Symplocastrum torsivum CPER-KK1</name>
    <dbReference type="NCBI Taxonomy" id="450513"/>
    <lineage>
        <taxon>Bacteria</taxon>
        <taxon>Bacillati</taxon>
        <taxon>Cyanobacteriota</taxon>
        <taxon>Cyanophyceae</taxon>
        <taxon>Oscillatoriophycideae</taxon>
        <taxon>Oscillatoriales</taxon>
        <taxon>Microcoleaceae</taxon>
        <taxon>Symplocastrum</taxon>
    </lineage>
</organism>
<evidence type="ECO:0000256" key="1">
    <source>
        <dbReference type="SAM" id="SignalP"/>
    </source>
</evidence>
<feature type="chain" id="PRO_5037513014" evidence="1">
    <location>
        <begin position="34"/>
        <end position="235"/>
    </location>
</feature>
<accession>A0A951PNN7</accession>
<sequence length="235" mass="24734">MLRNKSTVKPSLYTGLSVLGVLSSVMLTSPTFAASATFDNFSEGFSGTTLTDAGVTFFDLDQGLSELLPYTFSIDSTTEDYLGSSFSPPNYLTFGSFASGADAAFGRFSSMGITTGDVESSVSLDLFSQLFYPSNTILTLEALQGGSLVASTSASLSDFEVVGSSDLRQQTLSIRGFEFDELRLSASGTDEDSVAFIGVDNVRISVPEPTSVFGVLVLGGLGAGSAFRRKHKSVE</sequence>
<evidence type="ECO:0000313" key="2">
    <source>
        <dbReference type="EMBL" id="MBW4546392.1"/>
    </source>
</evidence>
<keyword evidence="1" id="KW-0732">Signal</keyword>
<comment type="caution">
    <text evidence="2">The sequence shown here is derived from an EMBL/GenBank/DDBJ whole genome shotgun (WGS) entry which is preliminary data.</text>
</comment>